<dbReference type="InterPro" id="IPR000679">
    <property type="entry name" value="Znf_GATA"/>
</dbReference>
<dbReference type="OMA" id="WHPPMMP"/>
<feature type="region of interest" description="Disordered" evidence="9">
    <location>
        <begin position="785"/>
        <end position="913"/>
    </location>
</feature>
<feature type="compositionally biased region" description="Acidic residues" evidence="9">
    <location>
        <begin position="375"/>
        <end position="390"/>
    </location>
</feature>
<keyword evidence="2" id="KW-0479">Metal-binding</keyword>
<evidence type="ECO:0000256" key="5">
    <source>
        <dbReference type="ARBA" id="ARBA00023015"/>
    </source>
</evidence>
<dbReference type="PANTHER" id="PTHR10071">
    <property type="entry name" value="TRANSCRIPTION FACTOR GATA FAMILY MEMBER"/>
    <property type="match status" value="1"/>
</dbReference>
<evidence type="ECO:0000313" key="12">
    <source>
        <dbReference type="Proteomes" id="UP000054270"/>
    </source>
</evidence>
<dbReference type="InterPro" id="IPR013860">
    <property type="entry name" value="AreA_GATA"/>
</dbReference>
<dbReference type="OrthoDB" id="515401at2759"/>
<evidence type="ECO:0000259" key="10">
    <source>
        <dbReference type="PROSITE" id="PS50114"/>
    </source>
</evidence>
<dbReference type="GO" id="GO:0000122">
    <property type="term" value="P:negative regulation of transcription by RNA polymerase II"/>
    <property type="evidence" value="ECO:0007669"/>
    <property type="project" value="TreeGrafter"/>
</dbReference>
<keyword evidence="4" id="KW-0862">Zinc</keyword>
<keyword evidence="7" id="KW-0539">Nucleus</keyword>
<feature type="compositionally biased region" description="Polar residues" evidence="9">
    <location>
        <begin position="618"/>
        <end position="628"/>
    </location>
</feature>
<dbReference type="EMBL" id="KN817552">
    <property type="protein sequence ID" value="KJA22177.1"/>
    <property type="molecule type" value="Genomic_DNA"/>
</dbReference>
<evidence type="ECO:0000256" key="7">
    <source>
        <dbReference type="ARBA" id="ARBA00023242"/>
    </source>
</evidence>
<keyword evidence="6" id="KW-0804">Transcription</keyword>
<dbReference type="GO" id="GO:0005634">
    <property type="term" value="C:nucleus"/>
    <property type="evidence" value="ECO:0007669"/>
    <property type="project" value="UniProtKB-SubCell"/>
</dbReference>
<dbReference type="GO" id="GO:0000981">
    <property type="term" value="F:DNA-binding transcription factor activity, RNA polymerase II-specific"/>
    <property type="evidence" value="ECO:0007669"/>
    <property type="project" value="TreeGrafter"/>
</dbReference>
<feature type="region of interest" description="Disordered" evidence="9">
    <location>
        <begin position="595"/>
        <end position="646"/>
    </location>
</feature>
<dbReference type="CDD" id="cd00202">
    <property type="entry name" value="ZnF_GATA"/>
    <property type="match status" value="2"/>
</dbReference>
<feature type="region of interest" description="Disordered" evidence="9">
    <location>
        <begin position="370"/>
        <end position="404"/>
    </location>
</feature>
<evidence type="ECO:0000256" key="3">
    <source>
        <dbReference type="ARBA" id="ARBA00022771"/>
    </source>
</evidence>
<feature type="region of interest" description="Disordered" evidence="9">
    <location>
        <begin position="523"/>
        <end position="544"/>
    </location>
</feature>
<evidence type="ECO:0000256" key="2">
    <source>
        <dbReference type="ARBA" id="ARBA00022723"/>
    </source>
</evidence>
<protein>
    <recommendedName>
        <fullName evidence="10">GATA-type domain-containing protein</fullName>
    </recommendedName>
</protein>
<evidence type="ECO:0000313" key="11">
    <source>
        <dbReference type="EMBL" id="KJA22177.1"/>
    </source>
</evidence>
<keyword evidence="12" id="KW-1185">Reference proteome</keyword>
<dbReference type="Proteomes" id="UP000054270">
    <property type="component" value="Unassembled WGS sequence"/>
</dbReference>
<name>A0A0D2L5N6_HYPSF</name>
<feature type="region of interest" description="Disordered" evidence="9">
    <location>
        <begin position="717"/>
        <end position="748"/>
    </location>
</feature>
<feature type="compositionally biased region" description="Polar residues" evidence="9">
    <location>
        <begin position="449"/>
        <end position="467"/>
    </location>
</feature>
<feature type="compositionally biased region" description="Low complexity" evidence="9">
    <location>
        <begin position="433"/>
        <end position="448"/>
    </location>
</feature>
<keyword evidence="5" id="KW-0805">Transcription regulation</keyword>
<proteinExistence type="predicted"/>
<dbReference type="SUPFAM" id="SSF57716">
    <property type="entry name" value="Glucocorticoid receptor-like (DNA-binding domain)"/>
    <property type="match status" value="2"/>
</dbReference>
<dbReference type="GO" id="GO:0008270">
    <property type="term" value="F:zinc ion binding"/>
    <property type="evidence" value="ECO:0007669"/>
    <property type="project" value="UniProtKB-KW"/>
</dbReference>
<dbReference type="Pfam" id="PF00320">
    <property type="entry name" value="GATA"/>
    <property type="match status" value="2"/>
</dbReference>
<gene>
    <name evidence="11" type="ORF">HYPSUDRAFT_669029</name>
</gene>
<organism evidence="11 12">
    <name type="scientific">Hypholoma sublateritium (strain FD-334 SS-4)</name>
    <dbReference type="NCBI Taxonomy" id="945553"/>
    <lineage>
        <taxon>Eukaryota</taxon>
        <taxon>Fungi</taxon>
        <taxon>Dikarya</taxon>
        <taxon>Basidiomycota</taxon>
        <taxon>Agaricomycotina</taxon>
        <taxon>Agaricomycetes</taxon>
        <taxon>Agaricomycetidae</taxon>
        <taxon>Agaricales</taxon>
        <taxon>Agaricineae</taxon>
        <taxon>Strophariaceae</taxon>
        <taxon>Hypholoma</taxon>
    </lineage>
</organism>
<dbReference type="STRING" id="945553.A0A0D2L5N6"/>
<evidence type="ECO:0000256" key="6">
    <source>
        <dbReference type="ARBA" id="ARBA00023163"/>
    </source>
</evidence>
<feature type="region of interest" description="Disordered" evidence="9">
    <location>
        <begin position="429"/>
        <end position="473"/>
    </location>
</feature>
<evidence type="ECO:0000256" key="1">
    <source>
        <dbReference type="ARBA" id="ARBA00004123"/>
    </source>
</evidence>
<evidence type="ECO:0000256" key="4">
    <source>
        <dbReference type="ARBA" id="ARBA00022833"/>
    </source>
</evidence>
<feature type="compositionally biased region" description="Basic and acidic residues" evidence="9">
    <location>
        <begin position="153"/>
        <end position="165"/>
    </location>
</feature>
<feature type="compositionally biased region" description="Basic and acidic residues" evidence="9">
    <location>
        <begin position="112"/>
        <end position="121"/>
    </location>
</feature>
<keyword evidence="3 8" id="KW-0863">Zinc-finger</keyword>
<dbReference type="PROSITE" id="PS50114">
    <property type="entry name" value="GATA_ZN_FINGER_2"/>
    <property type="match status" value="2"/>
</dbReference>
<dbReference type="PANTHER" id="PTHR10071:SF335">
    <property type="entry name" value="IRON-SENSING TRANSCRIPTIONAL REPRESSOR-RELATED"/>
    <property type="match status" value="1"/>
</dbReference>
<feature type="compositionally biased region" description="Polar residues" evidence="9">
    <location>
        <begin position="394"/>
        <end position="404"/>
    </location>
</feature>
<dbReference type="Gene3D" id="3.30.50.10">
    <property type="entry name" value="Erythroid Transcription Factor GATA-1, subunit A"/>
    <property type="match status" value="2"/>
</dbReference>
<reference evidence="12" key="1">
    <citation type="submission" date="2014-04" db="EMBL/GenBank/DDBJ databases">
        <title>Evolutionary Origins and Diversification of the Mycorrhizal Mutualists.</title>
        <authorList>
            <consortium name="DOE Joint Genome Institute"/>
            <consortium name="Mycorrhizal Genomics Consortium"/>
            <person name="Kohler A."/>
            <person name="Kuo A."/>
            <person name="Nagy L.G."/>
            <person name="Floudas D."/>
            <person name="Copeland A."/>
            <person name="Barry K.W."/>
            <person name="Cichocki N."/>
            <person name="Veneault-Fourrey C."/>
            <person name="LaButti K."/>
            <person name="Lindquist E.A."/>
            <person name="Lipzen A."/>
            <person name="Lundell T."/>
            <person name="Morin E."/>
            <person name="Murat C."/>
            <person name="Riley R."/>
            <person name="Ohm R."/>
            <person name="Sun H."/>
            <person name="Tunlid A."/>
            <person name="Henrissat B."/>
            <person name="Grigoriev I.V."/>
            <person name="Hibbett D.S."/>
            <person name="Martin F."/>
        </authorList>
    </citation>
    <scope>NUCLEOTIDE SEQUENCE [LARGE SCALE GENOMIC DNA]</scope>
    <source>
        <strain evidence="12">FD-334 SS-4</strain>
    </source>
</reference>
<dbReference type="AlphaFoldDB" id="A0A0D2L5N6"/>
<evidence type="ECO:0000256" key="9">
    <source>
        <dbReference type="SAM" id="MobiDB-lite"/>
    </source>
</evidence>
<dbReference type="SMART" id="SM00401">
    <property type="entry name" value="ZnF_GATA"/>
    <property type="match status" value="2"/>
</dbReference>
<evidence type="ECO:0000256" key="8">
    <source>
        <dbReference type="PROSITE-ProRule" id="PRU00094"/>
    </source>
</evidence>
<feature type="domain" description="GATA-type" evidence="10">
    <location>
        <begin position="555"/>
        <end position="603"/>
    </location>
</feature>
<dbReference type="FunFam" id="3.30.50.10:FF:000007">
    <property type="entry name" value="Nitrogen regulatory AreA, N-terminal"/>
    <property type="match status" value="1"/>
</dbReference>
<dbReference type="Pfam" id="PF08550">
    <property type="entry name" value="GATA_AreA"/>
    <property type="match status" value="1"/>
</dbReference>
<dbReference type="PRINTS" id="PR00619">
    <property type="entry name" value="GATAZNFINGER"/>
</dbReference>
<feature type="compositionally biased region" description="Low complexity" evidence="9">
    <location>
        <begin position="824"/>
        <end position="856"/>
    </location>
</feature>
<dbReference type="GO" id="GO:0000978">
    <property type="term" value="F:RNA polymerase II cis-regulatory region sequence-specific DNA binding"/>
    <property type="evidence" value="ECO:0007669"/>
    <property type="project" value="TreeGrafter"/>
</dbReference>
<accession>A0A0D2L5N6</accession>
<feature type="region of interest" description="Disordered" evidence="9">
    <location>
        <begin position="112"/>
        <end position="201"/>
    </location>
</feature>
<sequence length="926" mass="98630">MPSILNLKFKGNKSFVAFSNLNDTESLTKTWKVCTKVASYLEQGQRLENLSWRLWHLQNLMVDTDNAKSKREFKKLSKCMGDKLDKEKGRSIEELEAPDFKRNHSTDMIRQRAVEKERNREASQNATPGTIKRMQFTFSVDQPVQPSPGAPVKKPDTKPSAEFTRRARPAPAARAQNDDDAVMSDVDGHAESSHVASEDTISNNASSTANFLSSLHFPGLFGNDFGPSALLYAAPTLTTRMNYGEGFNPSINNDQFSISRPTIELALDDLLFNDEGTTDDESQGAWYHSLAADDNTFDTSVDTLEKDDTSASSTAVTAAAGQQQDVVMASLAPPPPVAPVAPAAATPAIAVLHARKPSVGSASSAASAAASAPLADEDNGFASDEEDIDELSPAPSTSRKTSIFKNIPPLSQSVKDILPETVAPSRLSSIYGTRSNTPTSRPTLTLRTQSVSTRSSGPSATATSVNPSILRGPGSGLNSAPGGVKAECSNCGATHTPLWRRGLNDELNCNACGLYCKLHKRPRPKSMRNSHGGEGRASSQVVPRQEAPDVMVAAQCYNCHTTATPLWRKDDEGKTVCNACGLYYKLHGSARPISMKSDVIRKRSRHDARRAGVPEDTPSASPGVSRRTSPVREASPTLAPDSTTQMTYEFTEDTEFRSNVSASELINALGTATDNAQAPMFNGYQLSFPGPYHPEYLMQLYNLPADALPFSSVEASDIDLGMSPRSPKRRRMSTDSADEPPASAVSFGSFSGGDGYSSAASSTSAHSKRASMEFPFSTYNSNGTLNQGPALRGSGNTFWHPPMMPQGAADSDVPLFQGPVMLPASAPRTGASTPSSSSASSSAGSASSSGSGSGSAAREDSPMDYLHPPPMGIQDEESLFSTYLHPPMTASEDAAKGSAGQEDGANNGAAVGPNMHTSMFVDSYFH</sequence>
<dbReference type="InterPro" id="IPR039355">
    <property type="entry name" value="Transcription_factor_GATA"/>
</dbReference>
<feature type="domain" description="GATA-type" evidence="10">
    <location>
        <begin position="487"/>
        <end position="536"/>
    </location>
</feature>
<dbReference type="PROSITE" id="PS00344">
    <property type="entry name" value="GATA_ZN_FINGER_1"/>
    <property type="match status" value="1"/>
</dbReference>
<comment type="subcellular location">
    <subcellularLocation>
        <location evidence="1">Nucleus</location>
    </subcellularLocation>
</comment>
<dbReference type="GO" id="GO:0045944">
    <property type="term" value="P:positive regulation of transcription by RNA polymerase II"/>
    <property type="evidence" value="ECO:0007669"/>
    <property type="project" value="TreeGrafter"/>
</dbReference>
<dbReference type="InterPro" id="IPR013088">
    <property type="entry name" value="Znf_NHR/GATA"/>
</dbReference>